<dbReference type="InterPro" id="IPR013783">
    <property type="entry name" value="Ig-like_fold"/>
</dbReference>
<accession>A0A382DPS3</accession>
<dbReference type="AlphaFoldDB" id="A0A382DPS3"/>
<feature type="non-terminal residue" evidence="1">
    <location>
        <position position="1"/>
    </location>
</feature>
<proteinExistence type="predicted"/>
<name>A0A382DPS3_9ZZZZ</name>
<dbReference type="Gene3D" id="2.60.40.10">
    <property type="entry name" value="Immunoglobulins"/>
    <property type="match status" value="1"/>
</dbReference>
<evidence type="ECO:0008006" key="2">
    <source>
        <dbReference type="Google" id="ProtNLM"/>
    </source>
</evidence>
<dbReference type="SUPFAM" id="SSF54862">
    <property type="entry name" value="4Fe-4S ferredoxins"/>
    <property type="match status" value="1"/>
</dbReference>
<protein>
    <recommendedName>
        <fullName evidence="2">4Fe-4S ferredoxin-type domain-containing protein</fullName>
    </recommendedName>
</protein>
<evidence type="ECO:0000313" key="1">
    <source>
        <dbReference type="EMBL" id="SVB40460.1"/>
    </source>
</evidence>
<dbReference type="EMBL" id="UINC01040499">
    <property type="protein sequence ID" value="SVB40460.1"/>
    <property type="molecule type" value="Genomic_DNA"/>
</dbReference>
<reference evidence="1" key="1">
    <citation type="submission" date="2018-05" db="EMBL/GenBank/DDBJ databases">
        <authorList>
            <person name="Lanie J.A."/>
            <person name="Ng W.-L."/>
            <person name="Kazmierczak K.M."/>
            <person name="Andrzejewski T.M."/>
            <person name="Davidsen T.M."/>
            <person name="Wayne K.J."/>
            <person name="Tettelin H."/>
            <person name="Glass J.I."/>
            <person name="Rusch D."/>
            <person name="Podicherti R."/>
            <person name="Tsui H.-C.T."/>
            <person name="Winkler M.E."/>
        </authorList>
    </citation>
    <scope>NUCLEOTIDE SEQUENCE</scope>
</reference>
<sequence length="155" mass="17284">WIFDAHLLDDGWKEPRCAQVCVTRAIKAVKVSDAEMTALITEQSLEQLHPEFNTRPRVHYKNLYRYTKCFIGGSVVTEVDGLEDCAQGARVSLVKEGETLQVLETDNYGDFKFDRLDRNSGAYDVVIEADGFQRKAVGVNVTTGACLGRVLLEPA</sequence>
<organism evidence="1">
    <name type="scientific">marine metagenome</name>
    <dbReference type="NCBI Taxonomy" id="408172"/>
    <lineage>
        <taxon>unclassified sequences</taxon>
        <taxon>metagenomes</taxon>
        <taxon>ecological metagenomes</taxon>
    </lineage>
</organism>
<gene>
    <name evidence="1" type="ORF">METZ01_LOCUS193314</name>
</gene>
<dbReference type="Gene3D" id="3.30.70.20">
    <property type="match status" value="1"/>
</dbReference>
<dbReference type="SUPFAM" id="SSF49478">
    <property type="entry name" value="Cna protein B-type domain"/>
    <property type="match status" value="1"/>
</dbReference>